<feature type="transmembrane region" description="Helical" evidence="1">
    <location>
        <begin position="22"/>
        <end position="49"/>
    </location>
</feature>
<sequence>MNISCNAKLLQFVAAVICKEPAFVAITFISLLCSITIGVSSCLLPYALIKLITGKVGEERLAVLGMEKVRDGLFQARRVRYTPGRGYVKSSA</sequence>
<keyword evidence="3" id="KW-1185">Reference proteome</keyword>
<gene>
    <name evidence="2" type="ORF">EKH80_20380</name>
</gene>
<dbReference type="RefSeq" id="WP_126686637.1">
    <property type="nucleotide sequence ID" value="NZ_RYYV01000022.1"/>
</dbReference>
<accession>A0A432M0V7</accession>
<reference evidence="2 3" key="1">
    <citation type="submission" date="2018-12" db="EMBL/GenBank/DDBJ databases">
        <title>Dyella dinghuensis sp. nov. DHOA06 and Dyella choica sp. nov. 4M-K27, isolated from forest soil.</title>
        <authorList>
            <person name="Qiu L.-H."/>
            <person name="Gao Z.-H."/>
        </authorList>
    </citation>
    <scope>NUCLEOTIDE SEQUENCE [LARGE SCALE GENOMIC DNA]</scope>
    <source>
        <strain evidence="2 3">4M-K27</strain>
    </source>
</reference>
<dbReference type="AlphaFoldDB" id="A0A432M0V7"/>
<organism evidence="2 3">
    <name type="scientific">Dyella choica</name>
    <dbReference type="NCBI Taxonomy" id="1927959"/>
    <lineage>
        <taxon>Bacteria</taxon>
        <taxon>Pseudomonadati</taxon>
        <taxon>Pseudomonadota</taxon>
        <taxon>Gammaproteobacteria</taxon>
        <taxon>Lysobacterales</taxon>
        <taxon>Rhodanobacteraceae</taxon>
        <taxon>Dyella</taxon>
    </lineage>
</organism>
<name>A0A432M0V7_9GAMM</name>
<keyword evidence="1" id="KW-0812">Transmembrane</keyword>
<protein>
    <submittedName>
        <fullName evidence="2">Uncharacterized protein</fullName>
    </submittedName>
</protein>
<evidence type="ECO:0000256" key="1">
    <source>
        <dbReference type="SAM" id="Phobius"/>
    </source>
</evidence>
<keyword evidence="1" id="KW-1133">Transmembrane helix</keyword>
<dbReference type="EMBL" id="RYYV01000022">
    <property type="protein sequence ID" value="RUL70550.1"/>
    <property type="molecule type" value="Genomic_DNA"/>
</dbReference>
<dbReference type="Proteomes" id="UP000274358">
    <property type="component" value="Unassembled WGS sequence"/>
</dbReference>
<evidence type="ECO:0000313" key="3">
    <source>
        <dbReference type="Proteomes" id="UP000274358"/>
    </source>
</evidence>
<keyword evidence="1" id="KW-0472">Membrane</keyword>
<proteinExistence type="predicted"/>
<evidence type="ECO:0000313" key="2">
    <source>
        <dbReference type="EMBL" id="RUL70550.1"/>
    </source>
</evidence>
<comment type="caution">
    <text evidence="2">The sequence shown here is derived from an EMBL/GenBank/DDBJ whole genome shotgun (WGS) entry which is preliminary data.</text>
</comment>